<keyword evidence="2" id="KW-1185">Reference proteome</keyword>
<name>A0A841EE28_9BACT</name>
<protein>
    <recommendedName>
        <fullName evidence="3">Transcriptional regulator, AbiEi antitoxin, Type IV TA system</fullName>
    </recommendedName>
</protein>
<sequence length="206" mass="23805">MDREKVMKLDELKSHLKRGGVYRRADLAQWSKSVDGHIKILVKSGVLQKLSQGLYYYPKKTVFGQTPPNEKILMKQFLKDDRFLVISPNLYNTLGIGTTQLYNKKLVYNHKRQGDFIIGKRTFSFCIKSHFPKKVTREFLYVDLLNNLENLAEDKEQILEKIYSKIQSLSVKKLRQATQLYGSVRTKKLLGKLLSSQSNVSNTISS</sequence>
<dbReference type="EMBL" id="JACHKT010000001">
    <property type="protein sequence ID" value="MBB6001452.1"/>
    <property type="molecule type" value="Genomic_DNA"/>
</dbReference>
<comment type="caution">
    <text evidence="1">The sequence shown here is derived from an EMBL/GenBank/DDBJ whole genome shotgun (WGS) entry which is preliminary data.</text>
</comment>
<gene>
    <name evidence="1" type="ORF">HNP25_000091</name>
</gene>
<organism evidence="1 2">
    <name type="scientific">Arcicella rosea</name>
    <dbReference type="NCBI Taxonomy" id="502909"/>
    <lineage>
        <taxon>Bacteria</taxon>
        <taxon>Pseudomonadati</taxon>
        <taxon>Bacteroidota</taxon>
        <taxon>Cytophagia</taxon>
        <taxon>Cytophagales</taxon>
        <taxon>Flectobacillaceae</taxon>
        <taxon>Arcicella</taxon>
    </lineage>
</organism>
<proteinExistence type="predicted"/>
<dbReference type="RefSeq" id="WP_184128446.1">
    <property type="nucleotide sequence ID" value="NZ_JACHKT010000001.1"/>
</dbReference>
<dbReference type="AlphaFoldDB" id="A0A841EE28"/>
<dbReference type="Proteomes" id="UP000524404">
    <property type="component" value="Unassembled WGS sequence"/>
</dbReference>
<evidence type="ECO:0000313" key="2">
    <source>
        <dbReference type="Proteomes" id="UP000524404"/>
    </source>
</evidence>
<evidence type="ECO:0008006" key="3">
    <source>
        <dbReference type="Google" id="ProtNLM"/>
    </source>
</evidence>
<dbReference type="Pfam" id="PF19570">
    <property type="entry name" value="DUF6088"/>
    <property type="match status" value="1"/>
</dbReference>
<accession>A0A841EE28</accession>
<evidence type="ECO:0000313" key="1">
    <source>
        <dbReference type="EMBL" id="MBB6001452.1"/>
    </source>
</evidence>
<dbReference type="InterPro" id="IPR045738">
    <property type="entry name" value="DUF6088"/>
</dbReference>
<reference evidence="1 2" key="1">
    <citation type="submission" date="2020-08" db="EMBL/GenBank/DDBJ databases">
        <title>Functional genomics of gut bacteria from endangered species of beetles.</title>
        <authorList>
            <person name="Carlos-Shanley C."/>
        </authorList>
    </citation>
    <scope>NUCLEOTIDE SEQUENCE [LARGE SCALE GENOMIC DNA]</scope>
    <source>
        <strain evidence="1 2">S00070</strain>
    </source>
</reference>